<name>A0A183B6T3_9TREM</name>
<dbReference type="AlphaFoldDB" id="A0A183B6T3"/>
<reference evidence="3" key="1">
    <citation type="submission" date="2016-06" db="UniProtKB">
        <authorList>
            <consortium name="WormBaseParasite"/>
        </authorList>
    </citation>
    <scope>IDENTIFICATION</scope>
</reference>
<reference evidence="1 2" key="2">
    <citation type="submission" date="2018-11" db="EMBL/GenBank/DDBJ databases">
        <authorList>
            <consortium name="Pathogen Informatics"/>
        </authorList>
    </citation>
    <scope>NUCLEOTIDE SEQUENCE [LARGE SCALE GENOMIC DNA]</scope>
    <source>
        <strain evidence="1 2">Egypt</strain>
    </source>
</reference>
<proteinExistence type="predicted"/>
<keyword evidence="2" id="KW-1185">Reference proteome</keyword>
<evidence type="ECO:0000313" key="3">
    <source>
        <dbReference type="WBParaSite" id="ECPE_0001495801-mRNA-1"/>
    </source>
</evidence>
<sequence>MDVITKRTTQSQYEEDYIINESLSRYRALPYSGQDELIRCALKSILFSYFHNQRTHVGFITERQSLWLLIQSGLSNLCTRQGLAFVSFRGIHTLVFTSLAAGRVRISADCYVDFFLPRFTMELSKTMKAPHFTVESMYATLLDPVVDNFRLIKCGLREKLIVSCIMNNRQLFGIAGRGEDDYGTISKGTHGHIGGR</sequence>
<dbReference type="WBParaSite" id="ECPE_0001495801-mRNA-1">
    <property type="protein sequence ID" value="ECPE_0001495801-mRNA-1"/>
    <property type="gene ID" value="ECPE_0001495801"/>
</dbReference>
<dbReference type="Proteomes" id="UP000272942">
    <property type="component" value="Unassembled WGS sequence"/>
</dbReference>
<dbReference type="OrthoDB" id="6269502at2759"/>
<evidence type="ECO:0000313" key="2">
    <source>
        <dbReference type="Proteomes" id="UP000272942"/>
    </source>
</evidence>
<protein>
    <submittedName>
        <fullName evidence="3">SH2 domain-containing protein</fullName>
    </submittedName>
</protein>
<accession>A0A183B6T3</accession>
<dbReference type="EMBL" id="UZAN01058942">
    <property type="protein sequence ID" value="VDP92190.1"/>
    <property type="molecule type" value="Genomic_DNA"/>
</dbReference>
<gene>
    <name evidence="1" type="ORF">ECPE_LOCUS14918</name>
</gene>
<organism evidence="3">
    <name type="scientific">Echinostoma caproni</name>
    <dbReference type="NCBI Taxonomy" id="27848"/>
    <lineage>
        <taxon>Eukaryota</taxon>
        <taxon>Metazoa</taxon>
        <taxon>Spiralia</taxon>
        <taxon>Lophotrochozoa</taxon>
        <taxon>Platyhelminthes</taxon>
        <taxon>Trematoda</taxon>
        <taxon>Digenea</taxon>
        <taxon>Plagiorchiida</taxon>
        <taxon>Echinostomata</taxon>
        <taxon>Echinostomatoidea</taxon>
        <taxon>Echinostomatidae</taxon>
        <taxon>Echinostoma</taxon>
    </lineage>
</organism>
<evidence type="ECO:0000313" key="1">
    <source>
        <dbReference type="EMBL" id="VDP92190.1"/>
    </source>
</evidence>